<name>A0A7W5HK97_9GAMM</name>
<organism evidence="1 2">
    <name type="scientific">Halomonas stenophila</name>
    <dbReference type="NCBI Taxonomy" id="795312"/>
    <lineage>
        <taxon>Bacteria</taxon>
        <taxon>Pseudomonadati</taxon>
        <taxon>Pseudomonadota</taxon>
        <taxon>Gammaproteobacteria</taxon>
        <taxon>Oceanospirillales</taxon>
        <taxon>Halomonadaceae</taxon>
        <taxon>Halomonas</taxon>
    </lineage>
</organism>
<accession>A0A7W5HK97</accession>
<evidence type="ECO:0000313" key="2">
    <source>
        <dbReference type="Proteomes" id="UP000518892"/>
    </source>
</evidence>
<dbReference type="RefSeq" id="WP_183382251.1">
    <property type="nucleotide sequence ID" value="NZ_JACHXR010000001.1"/>
</dbReference>
<sequence length="241" mass="27538">MFTRPHHQAIGALLSRFDPDFLRDSHILFGGDTRIALELDEFRESVDIDLFCIGKEAYRAARSTVTNISFGKLLRQGEKLPLWDNRDIRADRDAIRALLDGPQRPIKLEIINFANDRLLPDTQQTCFPIPCVNHEGCFATKLTANADRYQNHIKDILDLCMMRREWGQIPPSAWEIACDEYGQRVIATALGEALRDLKARHHAHIKHAIESLHMPEPLARELITALAPEWLDELLKANMAQ</sequence>
<dbReference type="EMBL" id="JACHXR010000001">
    <property type="protein sequence ID" value="MBB3229768.1"/>
    <property type="molecule type" value="Genomic_DNA"/>
</dbReference>
<reference evidence="1 2" key="1">
    <citation type="submission" date="2020-08" db="EMBL/GenBank/DDBJ databases">
        <title>Genomic Encyclopedia of Type Strains, Phase III (KMG-III): the genomes of soil and plant-associated and newly described type strains.</title>
        <authorList>
            <person name="Whitman W."/>
        </authorList>
    </citation>
    <scope>NUCLEOTIDE SEQUENCE [LARGE SCALE GENOMIC DNA]</scope>
    <source>
        <strain evidence="1 2">CECT 7744</strain>
    </source>
</reference>
<evidence type="ECO:0000313" key="1">
    <source>
        <dbReference type="EMBL" id="MBB3229768.1"/>
    </source>
</evidence>
<comment type="caution">
    <text evidence="1">The sequence shown here is derived from an EMBL/GenBank/DDBJ whole genome shotgun (WGS) entry which is preliminary data.</text>
</comment>
<dbReference type="InterPro" id="IPR014942">
    <property type="entry name" value="AbiEii"/>
</dbReference>
<gene>
    <name evidence="1" type="ORF">FHR97_000583</name>
</gene>
<proteinExistence type="predicted"/>
<dbReference type="Proteomes" id="UP000518892">
    <property type="component" value="Unassembled WGS sequence"/>
</dbReference>
<dbReference type="Pfam" id="PF08843">
    <property type="entry name" value="AbiEii"/>
    <property type="match status" value="1"/>
</dbReference>
<keyword evidence="2" id="KW-1185">Reference proteome</keyword>
<dbReference type="AlphaFoldDB" id="A0A7W5HK97"/>
<protein>
    <recommendedName>
        <fullName evidence="3">Nucleotidyl transferase AbiEii/AbiGii toxin family protein</fullName>
    </recommendedName>
</protein>
<evidence type="ECO:0008006" key="3">
    <source>
        <dbReference type="Google" id="ProtNLM"/>
    </source>
</evidence>